<feature type="compositionally biased region" description="Low complexity" evidence="5">
    <location>
        <begin position="652"/>
        <end position="664"/>
    </location>
</feature>
<dbReference type="Pfam" id="PF00899">
    <property type="entry name" value="ThiF"/>
    <property type="match status" value="1"/>
</dbReference>
<comment type="similarity">
    <text evidence="2">Belongs to the ubiquitin-activating E1 family. ULA1 subfamily.</text>
</comment>
<dbReference type="InterPro" id="IPR035985">
    <property type="entry name" value="Ubiquitin-activating_enz"/>
</dbReference>
<reference evidence="7" key="1">
    <citation type="submission" date="2021-02" db="EMBL/GenBank/DDBJ databases">
        <authorList>
            <person name="Dougan E. K."/>
            <person name="Rhodes N."/>
            <person name="Thang M."/>
            <person name="Chan C."/>
        </authorList>
    </citation>
    <scope>NUCLEOTIDE SEQUENCE</scope>
</reference>
<dbReference type="PANTHER" id="PTHR10953:SF29">
    <property type="entry name" value="NEDD8-ACTIVATING ENZYME E1 REGULATORY SUBUNIT"/>
    <property type="match status" value="1"/>
</dbReference>
<organism evidence="7 8">
    <name type="scientific">Symbiodinium necroappetens</name>
    <dbReference type="NCBI Taxonomy" id="1628268"/>
    <lineage>
        <taxon>Eukaryota</taxon>
        <taxon>Sar</taxon>
        <taxon>Alveolata</taxon>
        <taxon>Dinophyceae</taxon>
        <taxon>Suessiales</taxon>
        <taxon>Symbiodiniaceae</taxon>
        <taxon>Symbiodinium</taxon>
    </lineage>
</organism>
<protein>
    <recommendedName>
        <fullName evidence="3">NEDD8-activating enzyme E1 regulatory subunit</fullName>
    </recommendedName>
</protein>
<dbReference type="InterPro" id="IPR045886">
    <property type="entry name" value="ThiF/MoeB/HesA"/>
</dbReference>
<keyword evidence="8" id="KW-1185">Reference proteome</keyword>
<comment type="pathway">
    <text evidence="1">Protein modification; protein neddylation.</text>
</comment>
<name>A0A812L3F7_9DINO</name>
<feature type="compositionally biased region" description="Polar residues" evidence="5">
    <location>
        <begin position="626"/>
        <end position="636"/>
    </location>
</feature>
<dbReference type="Gene3D" id="3.40.50.720">
    <property type="entry name" value="NAD(P)-binding Rossmann-like Domain"/>
    <property type="match status" value="2"/>
</dbReference>
<evidence type="ECO:0000256" key="2">
    <source>
        <dbReference type="ARBA" id="ARBA00006868"/>
    </source>
</evidence>
<evidence type="ECO:0000256" key="3">
    <source>
        <dbReference type="ARBA" id="ARBA00015407"/>
    </source>
</evidence>
<dbReference type="FunFam" id="3.40.50.720:FF:000475">
    <property type="entry name" value="NEDD8-activating enzyme E1 regulatory subunit"/>
    <property type="match status" value="1"/>
</dbReference>
<comment type="caution">
    <text evidence="7">The sequence shown here is derived from an EMBL/GenBank/DDBJ whole genome shotgun (WGS) entry which is preliminary data.</text>
</comment>
<dbReference type="GO" id="GO:0045116">
    <property type="term" value="P:protein neddylation"/>
    <property type="evidence" value="ECO:0007669"/>
    <property type="project" value="TreeGrafter"/>
</dbReference>
<feature type="region of interest" description="Disordered" evidence="5">
    <location>
        <begin position="583"/>
        <end position="715"/>
    </location>
</feature>
<dbReference type="SUPFAM" id="SSF69572">
    <property type="entry name" value="Activating enzymes of the ubiquitin-like proteins"/>
    <property type="match status" value="1"/>
</dbReference>
<feature type="compositionally biased region" description="Low complexity" evidence="5">
    <location>
        <begin position="583"/>
        <end position="597"/>
    </location>
</feature>
<evidence type="ECO:0000313" key="7">
    <source>
        <dbReference type="EMBL" id="CAE7239458.1"/>
    </source>
</evidence>
<dbReference type="GO" id="GO:0005737">
    <property type="term" value="C:cytoplasm"/>
    <property type="evidence" value="ECO:0007669"/>
    <property type="project" value="TreeGrafter"/>
</dbReference>
<evidence type="ECO:0000259" key="6">
    <source>
        <dbReference type="Pfam" id="PF00899"/>
    </source>
</evidence>
<keyword evidence="4" id="KW-0833">Ubl conjugation pathway</keyword>
<dbReference type="EMBL" id="CAJNJA010008697">
    <property type="protein sequence ID" value="CAE7239458.1"/>
    <property type="molecule type" value="Genomic_DNA"/>
</dbReference>
<accession>A0A812L3F7</accession>
<evidence type="ECO:0000256" key="4">
    <source>
        <dbReference type="ARBA" id="ARBA00022786"/>
    </source>
</evidence>
<dbReference type="PANTHER" id="PTHR10953">
    <property type="entry name" value="UBIQUITIN-ACTIVATING ENZYME E1"/>
    <property type="match status" value="1"/>
</dbReference>
<dbReference type="Proteomes" id="UP000601435">
    <property type="component" value="Unassembled WGS sequence"/>
</dbReference>
<proteinExistence type="inferred from homology"/>
<evidence type="ECO:0000256" key="1">
    <source>
        <dbReference type="ARBA" id="ARBA00005032"/>
    </source>
</evidence>
<dbReference type="InterPro" id="IPR000594">
    <property type="entry name" value="ThiF_NAD_FAD-bd"/>
</dbReference>
<sequence length="1415" mass="155179">MEAGGCLNAGTSVRAYYDMNDHPMGYRYVKMLEMPRDGPADVSDPPVVGVSQGWIPATVVEDYDPKQNGEAGVLVKLHGFFEDAYREEKPVSGMMWKVQPNLISLRSSPPVKIQLSLLVVRWKEYFTRTTTSRSHNILNEGLIRDVLAGEASCKEVFGKSGAYEVISVFASTGRHLDAVPRELLASSLRGSRKAALFFLWPTLKKGVVEQGHVDADAMKSLMTGMEGLGVKTCWPHPWSLYEDLVSKQWAPRDCSRLELRIPPTTSVSCKSLREAGVEAVASSAIAELQRLSRERGRTPLSQEQYRGVAKLTYSWMGVAVLPFVGEESLQRALEKLLDGMPDIAQCLVQERVEGVRCELRAFCCRDLASKSYAMELLRMQLKPPQHGEWDASFALASHKTLTKEELVMQKFSGDRKTVDQIEEEVRRTASTWLERFKLEGCAPHVIRMDFLVSAPADLADIDENIEAEVAGDAPGRDGFQPATSSRSPKPASSPKSGGSRRMSQDEQTSMHAAADEALMRAIAQASAGLSMDASCTEENESVQEGLPSVSVSKLPSAVTVAGVPVATTGDLVYLGGGLYAAAAPAEKPAKKQSAAPARPRPRKPPSAIRSASAHIVGNGARADGDSSPQSRAQSEGQIGVGNLNPDGRGSSRHGSVSGSTSVGSAPGARIWRPSGVQKLPAAKLEPPSGFGGRASRLTAEDIGKMPGDHSEDRASNRRLHGKEGVLLFGPNGVLAHMRDPEHRHQAMLPPSGPPQGIERRLEERKAAKQARINEILEEKALREATEAAISMQKRQNLAAMARNASTPEMSEDLDRKRTRLACKMDILDFFRGYRKAVHKLTADQRKVLQANLHGSALTQLWCAWMQDRVWEKSLFFQTASENARAEPTWGAMATTDKYDRQLRLWGAHGQRALMDAKVCMLGSSAIATESLKNLVLPGIGQFTIVDNAKVEAADLGHNFFLEEADLGKLRSEAACKWLLEMNPDVQGAHVDQDPAKAVAQGKDFFRHFSLVIASQVTELVAAQLGRLCEELQIPLVLITSLGFVGKIRLFVTEHCVCETKPDSEFGDLRLTDPFPELRRFADSIDFASLNDTEHAHVPYVVILIRALDSWRKRSEGRTLPKTSPEKDEFKDIVLKMRRSQQEVNFDEALANAYKAWMPYVIPDAAQQVLSHVANASKSDFWIVARAVSQFVRDCGKLPLAGSLPDMTASTDMFIKLQEIYSSRADGDVAAITAHVATIQKELGVDGSTDAEFVKRFCQNALNCEVFRFRTLEDEFRPPTVEEGGIDLEDELQDEDSLVAWYIALRAADKFREDRQHWPGAMCGDGEKDVAGDVATLTGLASKILSSYKASVSTDAMSKMIEEVVRYGGCELHTTSSVLGGITSQEVVKLVTKQYSPLCNTLLYDGLQGKMQVLEM</sequence>
<evidence type="ECO:0000256" key="5">
    <source>
        <dbReference type="SAM" id="MobiDB-lite"/>
    </source>
</evidence>
<dbReference type="GO" id="GO:0019781">
    <property type="term" value="F:NEDD8 activating enzyme activity"/>
    <property type="evidence" value="ECO:0007669"/>
    <property type="project" value="TreeGrafter"/>
</dbReference>
<feature type="region of interest" description="Disordered" evidence="5">
    <location>
        <begin position="469"/>
        <end position="511"/>
    </location>
</feature>
<feature type="domain" description="THIF-type NAD/FAD binding fold" evidence="6">
    <location>
        <begin position="898"/>
        <end position="1413"/>
    </location>
</feature>
<dbReference type="OrthoDB" id="1708823at2759"/>
<evidence type="ECO:0000313" key="8">
    <source>
        <dbReference type="Proteomes" id="UP000601435"/>
    </source>
</evidence>
<feature type="compositionally biased region" description="Low complexity" evidence="5">
    <location>
        <begin position="481"/>
        <end position="500"/>
    </location>
</feature>
<feature type="compositionally biased region" description="Basic and acidic residues" evidence="5">
    <location>
        <begin position="698"/>
        <end position="715"/>
    </location>
</feature>
<gene>
    <name evidence="7" type="primary">nae1</name>
    <name evidence="7" type="ORF">SNEC2469_LOCUS4221</name>
</gene>